<feature type="region of interest" description="Disordered" evidence="1">
    <location>
        <begin position="1"/>
        <end position="53"/>
    </location>
</feature>
<evidence type="ECO:0000256" key="1">
    <source>
        <dbReference type="SAM" id="MobiDB-lite"/>
    </source>
</evidence>
<evidence type="ECO:0000313" key="2">
    <source>
        <dbReference type="EMBL" id="SES81438.1"/>
    </source>
</evidence>
<dbReference type="AlphaFoldDB" id="A0A1H9ZIK6"/>
<gene>
    <name evidence="2" type="ORF">SAMN04488546_0614</name>
</gene>
<feature type="compositionally biased region" description="Basic and acidic residues" evidence="1">
    <location>
        <begin position="16"/>
        <end position="27"/>
    </location>
</feature>
<organism evidence="2 3">
    <name type="scientific">Geodermatophilus poikilotrophus</name>
    <dbReference type="NCBI Taxonomy" id="1333667"/>
    <lineage>
        <taxon>Bacteria</taxon>
        <taxon>Bacillati</taxon>
        <taxon>Actinomycetota</taxon>
        <taxon>Actinomycetes</taxon>
        <taxon>Geodermatophilales</taxon>
        <taxon>Geodermatophilaceae</taxon>
        <taxon>Geodermatophilus</taxon>
    </lineage>
</organism>
<reference evidence="3" key="1">
    <citation type="submission" date="2016-10" db="EMBL/GenBank/DDBJ databases">
        <authorList>
            <person name="Varghese N."/>
            <person name="Submissions S."/>
        </authorList>
    </citation>
    <scope>NUCLEOTIDE SEQUENCE [LARGE SCALE GENOMIC DNA]</scope>
    <source>
        <strain evidence="3">DSM 44209</strain>
    </source>
</reference>
<accession>A0A1H9ZIK6</accession>
<dbReference type="Proteomes" id="UP000198507">
    <property type="component" value="Unassembled WGS sequence"/>
</dbReference>
<dbReference type="EMBL" id="FOIE01000001">
    <property type="protein sequence ID" value="SES81438.1"/>
    <property type="molecule type" value="Genomic_DNA"/>
</dbReference>
<sequence length="53" mass="5846">MEPDPREPTGDLGYDTAHEVTGDRPRPQEGAPQTAPVDDAGDHGYDEAHDFRR</sequence>
<feature type="compositionally biased region" description="Basic and acidic residues" evidence="1">
    <location>
        <begin position="40"/>
        <end position="53"/>
    </location>
</feature>
<dbReference type="RefSeq" id="WP_175486322.1">
    <property type="nucleotide sequence ID" value="NZ_FOIE01000001.1"/>
</dbReference>
<keyword evidence="3" id="KW-1185">Reference proteome</keyword>
<evidence type="ECO:0000313" key="3">
    <source>
        <dbReference type="Proteomes" id="UP000198507"/>
    </source>
</evidence>
<proteinExistence type="predicted"/>
<protein>
    <submittedName>
        <fullName evidence="2">Uncharacterized protein</fullName>
    </submittedName>
</protein>
<name>A0A1H9ZIK6_9ACTN</name>